<dbReference type="PANTHER" id="PTHR11903">
    <property type="entry name" value="PROSTAGLANDIN G/H SYNTHASE"/>
    <property type="match status" value="1"/>
</dbReference>
<evidence type="ECO:0000313" key="2">
    <source>
        <dbReference type="EMBL" id="KAE8239093.1"/>
    </source>
</evidence>
<protein>
    <submittedName>
        <fullName evidence="2">Uncharacterized protein</fullName>
    </submittedName>
</protein>
<dbReference type="GO" id="GO:0004601">
    <property type="term" value="F:peroxidase activity"/>
    <property type="evidence" value="ECO:0007669"/>
    <property type="project" value="InterPro"/>
</dbReference>
<proteinExistence type="predicted"/>
<dbReference type="EMBL" id="LWDE02001900">
    <property type="protein sequence ID" value="KAE8239093.1"/>
    <property type="molecule type" value="Genomic_DNA"/>
</dbReference>
<dbReference type="GO" id="GO:0020037">
    <property type="term" value="F:heme binding"/>
    <property type="evidence" value="ECO:0007669"/>
    <property type="project" value="InterPro"/>
</dbReference>
<comment type="caution">
    <text evidence="2">The sequence shown here is derived from an EMBL/GenBank/DDBJ whole genome shotgun (WGS) entry which is preliminary data.</text>
</comment>
<feature type="region of interest" description="Disordered" evidence="1">
    <location>
        <begin position="235"/>
        <end position="264"/>
    </location>
</feature>
<dbReference type="Gene3D" id="1.10.640.10">
    <property type="entry name" value="Haem peroxidase domain superfamily, animal type"/>
    <property type="match status" value="1"/>
</dbReference>
<feature type="compositionally biased region" description="Basic residues" evidence="1">
    <location>
        <begin position="247"/>
        <end position="258"/>
    </location>
</feature>
<keyword evidence="3" id="KW-1185">Reference proteome</keyword>
<reference evidence="2" key="2">
    <citation type="journal article" date="2019" name="IMA Fungus">
        <title>Genome sequencing and comparison of five Tilletia species to identify candidate genes for the detection of regulated species infecting wheat.</title>
        <authorList>
            <person name="Nguyen H.D.T."/>
            <person name="Sultana T."/>
            <person name="Kesanakurti P."/>
            <person name="Hambleton S."/>
        </authorList>
    </citation>
    <scope>NUCLEOTIDE SEQUENCE</scope>
    <source>
        <strain evidence="2">DAOMC 236426</strain>
    </source>
</reference>
<accession>A0A8X7MKQ3</accession>
<dbReference type="InterPro" id="IPR010255">
    <property type="entry name" value="Haem_peroxidase_sf"/>
</dbReference>
<evidence type="ECO:0000313" key="3">
    <source>
        <dbReference type="Proteomes" id="UP000077684"/>
    </source>
</evidence>
<dbReference type="Proteomes" id="UP000077684">
    <property type="component" value="Unassembled WGS sequence"/>
</dbReference>
<dbReference type="GO" id="GO:0006979">
    <property type="term" value="P:response to oxidative stress"/>
    <property type="evidence" value="ECO:0007669"/>
    <property type="project" value="InterPro"/>
</dbReference>
<evidence type="ECO:0000256" key="1">
    <source>
        <dbReference type="SAM" id="MobiDB-lite"/>
    </source>
</evidence>
<dbReference type="SUPFAM" id="SSF48113">
    <property type="entry name" value="Heme-dependent peroxidases"/>
    <property type="match status" value="1"/>
</dbReference>
<dbReference type="InterPro" id="IPR037120">
    <property type="entry name" value="Haem_peroxidase_sf_animal"/>
</dbReference>
<feature type="region of interest" description="Disordered" evidence="1">
    <location>
        <begin position="11"/>
        <end position="38"/>
    </location>
</feature>
<feature type="compositionally biased region" description="Low complexity" evidence="1">
    <location>
        <begin position="27"/>
        <end position="38"/>
    </location>
</feature>
<dbReference type="PANTHER" id="PTHR11903:SF37">
    <property type="entry name" value="PSI-PRODUCING OXYGENASE A"/>
    <property type="match status" value="1"/>
</dbReference>
<dbReference type="InterPro" id="IPR050783">
    <property type="entry name" value="Oxylipin_biosynth_metab"/>
</dbReference>
<organism evidence="2 3">
    <name type="scientific">Tilletia controversa</name>
    <name type="common">dwarf bunt fungus</name>
    <dbReference type="NCBI Taxonomy" id="13291"/>
    <lineage>
        <taxon>Eukaryota</taxon>
        <taxon>Fungi</taxon>
        <taxon>Dikarya</taxon>
        <taxon>Basidiomycota</taxon>
        <taxon>Ustilaginomycotina</taxon>
        <taxon>Exobasidiomycetes</taxon>
        <taxon>Tilletiales</taxon>
        <taxon>Tilletiaceae</taxon>
        <taxon>Tilletia</taxon>
    </lineage>
</organism>
<sequence>MADSVSVAIKAAAGSSAPQRASRAFEAGSRSSAPQRASRAFEAGSRSRWWRQDLRITQTLVLGFYRPPACGLLRPEMSSKALNPEGPKRPPLPLSHQHSLTTIPFSFPLPPTSLYSNQRSTLSFPVQFGPDGHYDDFQLAELIENGIEEPALAFGAHSIPVALKTIDKLGQLHARNVFLACTMNEFRKYLNLKPFETFLDWSSNPEVAKVAEELYVHVDNLELYPGLLADESKPHVPGSGHWSVSQPHRRPRHPRRRGLSYPIGPLPPARSQRLRAHLAPGHPNRLTASSRSTLHLAPAIREIMHANKKEELYNSERPASDVAVRGIKSFQPCKNTFLNREDFPVLYGHNILEVTNNTGSIIHDCFRRRAPRPHLRAFLLW</sequence>
<reference evidence="2" key="1">
    <citation type="submission" date="2016-04" db="EMBL/GenBank/DDBJ databases">
        <authorList>
            <person name="Nguyen H.D."/>
            <person name="Samba Siva P."/>
            <person name="Cullis J."/>
            <person name="Levesque C.A."/>
            <person name="Hambleton S."/>
        </authorList>
    </citation>
    <scope>NUCLEOTIDE SEQUENCE</scope>
    <source>
        <strain evidence="2">DAOMC 236426</strain>
    </source>
</reference>
<gene>
    <name evidence="2" type="ORF">A4X06_0g8512</name>
</gene>
<dbReference type="AlphaFoldDB" id="A0A8X7MKQ3"/>
<name>A0A8X7MKQ3_9BASI</name>